<dbReference type="InterPro" id="IPR010994">
    <property type="entry name" value="RuvA_2-like"/>
</dbReference>
<dbReference type="CDD" id="cd00114">
    <property type="entry name" value="LIGANc"/>
    <property type="match status" value="1"/>
</dbReference>
<keyword evidence="8 12" id="KW-0520">NAD</keyword>
<evidence type="ECO:0000256" key="3">
    <source>
        <dbReference type="ARBA" id="ARBA00022705"/>
    </source>
</evidence>
<evidence type="ECO:0000256" key="12">
    <source>
        <dbReference type="HAMAP-Rule" id="MF_01588"/>
    </source>
</evidence>
<feature type="binding site" evidence="12">
    <location>
        <begin position="76"/>
        <end position="77"/>
    </location>
    <ligand>
        <name>NAD(+)</name>
        <dbReference type="ChEBI" id="CHEBI:57540"/>
    </ligand>
</feature>
<sequence length="660" mass="75419">MDNMKEIVEKLNLWAYQYYTLDEPIVSDAEYDKLYDELLKLEKETGIILPNSPTQRVGGEVLEKFEKHTHLKELYSLQKAQSFGELEDFHNRCVKLLNEYNSINNTNKTLEYYVEFKFDGLTINLTYDNGILISASTRGNGVYGEEVFEQVKTIKSIPLEIEYKGLVEIQGEAIMPLSALEKYNETAEVPLKNARNAAAGAIRNLDPRKTAKRNLDAFIYNVGFKSDEQFKTQEDMIAFLKENKFKVNGYEKKCLNINEIKDKINEIEILRKKVDYLTDGVVIKVNDFELREYFGYTNKFPRFAIAYKFEAEEYSTILKEVVWNVGRTGKVTPTAILEPVEIGDVTVQRATLNNYDDILRKKVKINSRVLIRRSNDVIPEILGTMDSDEKNEKEIEMPTHCPFCNSELIRDGVHFFCTNTLACTPQLTSALVHFASKNAMNIEGLSEKTIDALFEKLGVDTVYKIYDLKFDELMTLDKFKDKKANNLLDSIAKSKKVNLENFIYALGIANVGIKTAKDLAKKYKKLDNLRKATVEELLQINDVGDIVANSIFEFFNDEYSKDALDKLLSKGIEVSPYEEVAQSEFTDKKIVITGTFEKYKRKDLEDIFSQNGLVVQSAVAKSTDFLVVGEKAGSKLKKAQELGIEIITEDVLESFLEKIR</sequence>
<dbReference type="Pfam" id="PF00533">
    <property type="entry name" value="BRCT"/>
    <property type="match status" value="1"/>
</dbReference>
<proteinExistence type="inferred from homology"/>
<dbReference type="InterPro" id="IPR013839">
    <property type="entry name" value="DNAligase_adenylation"/>
</dbReference>
<comment type="catalytic activity">
    <reaction evidence="11 12">
        <text>NAD(+) + (deoxyribonucleotide)n-3'-hydroxyl + 5'-phospho-(deoxyribonucleotide)m = (deoxyribonucleotide)n+m + AMP + beta-nicotinamide D-nucleotide.</text>
        <dbReference type="EC" id="6.5.1.2"/>
    </reaction>
</comment>
<dbReference type="Gene3D" id="3.40.50.10190">
    <property type="entry name" value="BRCT domain"/>
    <property type="match status" value="1"/>
</dbReference>
<dbReference type="RefSeq" id="WP_201275032.1">
    <property type="nucleotide sequence ID" value="NZ_JACVDA010000003.1"/>
</dbReference>
<dbReference type="SMART" id="SM00278">
    <property type="entry name" value="HhH1"/>
    <property type="match status" value="4"/>
</dbReference>
<dbReference type="SUPFAM" id="SSF52113">
    <property type="entry name" value="BRCT domain"/>
    <property type="match status" value="1"/>
</dbReference>
<dbReference type="PANTHER" id="PTHR23389:SF9">
    <property type="entry name" value="DNA LIGASE"/>
    <property type="match status" value="1"/>
</dbReference>
<feature type="binding site" evidence="12">
    <location>
        <position position="404"/>
    </location>
    <ligand>
        <name>Zn(2+)</name>
        <dbReference type="ChEBI" id="CHEBI:29105"/>
    </ligand>
</feature>
<dbReference type="Gene3D" id="6.20.10.30">
    <property type="match status" value="1"/>
</dbReference>
<dbReference type="CDD" id="cd17748">
    <property type="entry name" value="BRCT_DNA_ligase_like"/>
    <property type="match status" value="1"/>
</dbReference>
<reference evidence="14 15" key="1">
    <citation type="submission" date="2020-09" db="EMBL/GenBank/DDBJ databases">
        <title>Parvimonas S3374 sp. nov.</title>
        <authorList>
            <person name="Buhl M."/>
        </authorList>
    </citation>
    <scope>NUCLEOTIDE SEQUENCE [LARGE SCALE GENOMIC DNA]</scope>
    <source>
        <strain evidence="14 15">S3374</strain>
    </source>
</reference>
<dbReference type="InterPro" id="IPR013840">
    <property type="entry name" value="DNAligase_N"/>
</dbReference>
<comment type="similarity">
    <text evidence="12">Belongs to the NAD-dependent DNA ligase family. LigA subfamily.</text>
</comment>
<evidence type="ECO:0000256" key="7">
    <source>
        <dbReference type="ARBA" id="ARBA00022842"/>
    </source>
</evidence>
<keyword evidence="3 12" id="KW-0235">DNA replication</keyword>
<evidence type="ECO:0000259" key="13">
    <source>
        <dbReference type="PROSITE" id="PS50172"/>
    </source>
</evidence>
<keyword evidence="10 12" id="KW-0464">Manganese</keyword>
<evidence type="ECO:0000256" key="1">
    <source>
        <dbReference type="ARBA" id="ARBA00004067"/>
    </source>
</evidence>
<evidence type="ECO:0000256" key="2">
    <source>
        <dbReference type="ARBA" id="ARBA00022598"/>
    </source>
</evidence>
<dbReference type="InterPro" id="IPR012340">
    <property type="entry name" value="NA-bd_OB-fold"/>
</dbReference>
<dbReference type="EC" id="6.5.1.2" evidence="12"/>
<dbReference type="Gene3D" id="1.10.150.20">
    <property type="entry name" value="5' to 3' exonuclease, C-terminal subdomain"/>
    <property type="match status" value="2"/>
</dbReference>
<dbReference type="SUPFAM" id="SSF50249">
    <property type="entry name" value="Nucleic acid-binding proteins"/>
    <property type="match status" value="1"/>
</dbReference>
<feature type="binding site" evidence="12">
    <location>
        <position position="284"/>
    </location>
    <ligand>
        <name>NAD(+)</name>
        <dbReference type="ChEBI" id="CHEBI:57540"/>
    </ligand>
</feature>
<dbReference type="SMART" id="SM00532">
    <property type="entry name" value="LIGANc"/>
    <property type="match status" value="1"/>
</dbReference>
<dbReference type="GO" id="GO:0003911">
    <property type="term" value="F:DNA ligase (NAD+) activity"/>
    <property type="evidence" value="ECO:0007669"/>
    <property type="project" value="UniProtKB-EC"/>
</dbReference>
<evidence type="ECO:0000256" key="4">
    <source>
        <dbReference type="ARBA" id="ARBA00022723"/>
    </source>
</evidence>
<comment type="cofactor">
    <cofactor evidence="12">
        <name>Mg(2+)</name>
        <dbReference type="ChEBI" id="CHEBI:18420"/>
    </cofactor>
    <cofactor evidence="12">
        <name>Mn(2+)</name>
        <dbReference type="ChEBI" id="CHEBI:29035"/>
    </cofactor>
</comment>
<dbReference type="InterPro" id="IPR033136">
    <property type="entry name" value="DNA_ligase_CS"/>
</dbReference>
<name>A0ABS1C781_9FIRM</name>
<dbReference type="InterPro" id="IPR003583">
    <property type="entry name" value="Hlx-hairpin-Hlx_DNA-bd_motif"/>
</dbReference>
<evidence type="ECO:0000256" key="5">
    <source>
        <dbReference type="ARBA" id="ARBA00022763"/>
    </source>
</evidence>
<evidence type="ECO:0000313" key="14">
    <source>
        <dbReference type="EMBL" id="MBK1467951.1"/>
    </source>
</evidence>
<feature type="binding site" evidence="12">
    <location>
        <position position="417"/>
    </location>
    <ligand>
        <name>Zn(2+)</name>
        <dbReference type="ChEBI" id="CHEBI:29105"/>
    </ligand>
</feature>
<dbReference type="NCBIfam" id="NF005932">
    <property type="entry name" value="PRK07956.1"/>
    <property type="match status" value="1"/>
</dbReference>
<dbReference type="Gene3D" id="3.30.470.30">
    <property type="entry name" value="DNA ligase/mRNA capping enzyme"/>
    <property type="match status" value="1"/>
</dbReference>
<comment type="function">
    <text evidence="1 12">DNA ligase that catalyzes the formation of phosphodiester linkages between 5'-phosphoryl and 3'-hydroxyl groups in double-stranded DNA using NAD as a coenzyme and as the energy source for the reaction. It is essential for DNA replication and repair of damaged DNA.</text>
</comment>
<evidence type="ECO:0000256" key="6">
    <source>
        <dbReference type="ARBA" id="ARBA00022833"/>
    </source>
</evidence>
<dbReference type="PROSITE" id="PS01056">
    <property type="entry name" value="DNA_LIGASE_N2"/>
    <property type="match status" value="1"/>
</dbReference>
<keyword evidence="2 12" id="KW-0436">Ligase</keyword>
<dbReference type="Gene3D" id="1.10.287.610">
    <property type="entry name" value="Helix hairpin bin"/>
    <property type="match status" value="1"/>
</dbReference>
<dbReference type="Proteomes" id="UP000823123">
    <property type="component" value="Unassembled WGS sequence"/>
</dbReference>
<accession>A0ABS1C781</accession>
<keyword evidence="6 12" id="KW-0862">Zinc</keyword>
<organism evidence="14 15">
    <name type="scientific">Parvimonas parva</name>
    <dbReference type="NCBI Taxonomy" id="2769485"/>
    <lineage>
        <taxon>Bacteria</taxon>
        <taxon>Bacillati</taxon>
        <taxon>Bacillota</taxon>
        <taxon>Tissierellia</taxon>
        <taxon>Tissierellales</taxon>
        <taxon>Peptoniphilaceae</taxon>
        <taxon>Parvimonas</taxon>
    </lineage>
</organism>
<dbReference type="InterPro" id="IPR036420">
    <property type="entry name" value="BRCT_dom_sf"/>
</dbReference>
<keyword evidence="15" id="KW-1185">Reference proteome</keyword>
<keyword evidence="7 12" id="KW-0460">Magnesium</keyword>
<feature type="binding site" evidence="12">
    <location>
        <position position="308"/>
    </location>
    <ligand>
        <name>NAD(+)</name>
        <dbReference type="ChEBI" id="CHEBI:57540"/>
    </ligand>
</feature>
<dbReference type="SUPFAM" id="SSF47781">
    <property type="entry name" value="RuvA domain 2-like"/>
    <property type="match status" value="1"/>
</dbReference>
<evidence type="ECO:0000313" key="15">
    <source>
        <dbReference type="Proteomes" id="UP000823123"/>
    </source>
</evidence>
<evidence type="ECO:0000256" key="9">
    <source>
        <dbReference type="ARBA" id="ARBA00023204"/>
    </source>
</evidence>
<feature type="binding site" evidence="12">
    <location>
        <position position="401"/>
    </location>
    <ligand>
        <name>Zn(2+)</name>
        <dbReference type="ChEBI" id="CHEBI:29105"/>
    </ligand>
</feature>
<feature type="binding site" evidence="12">
    <location>
        <position position="423"/>
    </location>
    <ligand>
        <name>Zn(2+)</name>
        <dbReference type="ChEBI" id="CHEBI:29105"/>
    </ligand>
</feature>
<gene>
    <name evidence="12 14" type="primary">ligA</name>
    <name evidence="14" type="ORF">IBJ83_01290</name>
</gene>
<dbReference type="Gene3D" id="2.40.50.140">
    <property type="entry name" value="Nucleic acid-binding proteins"/>
    <property type="match status" value="1"/>
</dbReference>
<comment type="caution">
    <text evidence="14">The sequence shown here is derived from an EMBL/GenBank/DDBJ whole genome shotgun (WGS) entry which is preliminary data.</text>
</comment>
<feature type="binding site" evidence="12">
    <location>
        <position position="115"/>
    </location>
    <ligand>
        <name>NAD(+)</name>
        <dbReference type="ChEBI" id="CHEBI:57540"/>
    </ligand>
</feature>
<feature type="active site" description="N6-AMP-lysine intermediate" evidence="12">
    <location>
        <position position="117"/>
    </location>
</feature>
<dbReference type="Pfam" id="PF12826">
    <property type="entry name" value="HHH_2"/>
    <property type="match status" value="1"/>
</dbReference>
<evidence type="ECO:0000256" key="8">
    <source>
        <dbReference type="ARBA" id="ARBA00023027"/>
    </source>
</evidence>
<dbReference type="SMART" id="SM00292">
    <property type="entry name" value="BRCT"/>
    <property type="match status" value="1"/>
</dbReference>
<protein>
    <recommendedName>
        <fullName evidence="12">DNA ligase</fullName>
        <ecNumber evidence="12">6.5.1.2</ecNumber>
    </recommendedName>
    <alternativeName>
        <fullName evidence="12">Polydeoxyribonucleotide synthase [NAD(+)]</fullName>
    </alternativeName>
</protein>
<dbReference type="Pfam" id="PF01653">
    <property type="entry name" value="DNA_ligase_aden"/>
    <property type="match status" value="1"/>
</dbReference>
<dbReference type="NCBIfam" id="TIGR00575">
    <property type="entry name" value="dnlj"/>
    <property type="match status" value="1"/>
</dbReference>
<evidence type="ECO:0000256" key="10">
    <source>
        <dbReference type="ARBA" id="ARBA00023211"/>
    </source>
</evidence>
<feature type="binding site" evidence="12">
    <location>
        <begin position="28"/>
        <end position="32"/>
    </location>
    <ligand>
        <name>NAD(+)</name>
        <dbReference type="ChEBI" id="CHEBI:57540"/>
    </ligand>
</feature>
<keyword evidence="4 12" id="KW-0479">Metal-binding</keyword>
<dbReference type="HAMAP" id="MF_01588">
    <property type="entry name" value="DNA_ligase_A"/>
    <property type="match status" value="1"/>
</dbReference>
<dbReference type="PANTHER" id="PTHR23389">
    <property type="entry name" value="CHROMOSOME TRANSMISSION FIDELITY FACTOR 18"/>
    <property type="match status" value="1"/>
</dbReference>
<dbReference type="InterPro" id="IPR004150">
    <property type="entry name" value="NAD_DNA_ligase_OB"/>
</dbReference>
<dbReference type="PROSITE" id="PS50172">
    <property type="entry name" value="BRCT"/>
    <property type="match status" value="1"/>
</dbReference>
<evidence type="ECO:0000256" key="11">
    <source>
        <dbReference type="ARBA" id="ARBA00034005"/>
    </source>
</evidence>
<dbReference type="InterPro" id="IPR041663">
    <property type="entry name" value="DisA/LigA_HHH"/>
</dbReference>
<feature type="binding site" evidence="12">
    <location>
        <position position="138"/>
    </location>
    <ligand>
        <name>NAD(+)</name>
        <dbReference type="ChEBI" id="CHEBI:57540"/>
    </ligand>
</feature>
<dbReference type="InterPro" id="IPR001679">
    <property type="entry name" value="DNA_ligase"/>
</dbReference>
<dbReference type="PIRSF" id="PIRSF001604">
    <property type="entry name" value="LigA"/>
    <property type="match status" value="1"/>
</dbReference>
<feature type="domain" description="BRCT" evidence="13">
    <location>
        <begin position="580"/>
        <end position="660"/>
    </location>
</feature>
<keyword evidence="9 12" id="KW-0234">DNA repair</keyword>
<keyword evidence="5 12" id="KW-0227">DNA damage</keyword>
<dbReference type="Pfam" id="PF03120">
    <property type="entry name" value="OB_DNA_ligase"/>
    <property type="match status" value="1"/>
</dbReference>
<dbReference type="SUPFAM" id="SSF56091">
    <property type="entry name" value="DNA ligase/mRNA capping enzyme, catalytic domain"/>
    <property type="match status" value="1"/>
</dbReference>
<feature type="binding site" evidence="12">
    <location>
        <position position="172"/>
    </location>
    <ligand>
        <name>NAD(+)</name>
        <dbReference type="ChEBI" id="CHEBI:57540"/>
    </ligand>
</feature>
<dbReference type="InterPro" id="IPR001357">
    <property type="entry name" value="BRCT_dom"/>
</dbReference>
<dbReference type="EMBL" id="JACVDA010000003">
    <property type="protein sequence ID" value="MBK1467951.1"/>
    <property type="molecule type" value="Genomic_DNA"/>
</dbReference>